<organism evidence="1 2">
    <name type="scientific">Diploptera punctata</name>
    <name type="common">Pacific beetle cockroach</name>
    <dbReference type="NCBI Taxonomy" id="6984"/>
    <lineage>
        <taxon>Eukaryota</taxon>
        <taxon>Metazoa</taxon>
        <taxon>Ecdysozoa</taxon>
        <taxon>Arthropoda</taxon>
        <taxon>Hexapoda</taxon>
        <taxon>Insecta</taxon>
        <taxon>Pterygota</taxon>
        <taxon>Neoptera</taxon>
        <taxon>Polyneoptera</taxon>
        <taxon>Dictyoptera</taxon>
        <taxon>Blattodea</taxon>
        <taxon>Blaberoidea</taxon>
        <taxon>Blaberidae</taxon>
        <taxon>Diplopterinae</taxon>
        <taxon>Diploptera</taxon>
    </lineage>
</organism>
<dbReference type="Proteomes" id="UP001233999">
    <property type="component" value="Unassembled WGS sequence"/>
</dbReference>
<sequence length="53" mass="5969">LLTPALCVIENHMHSKTGERLLFPLALCVVDRPQLSRISLATIIHKNSFNEDI</sequence>
<proteinExistence type="predicted"/>
<protein>
    <submittedName>
        <fullName evidence="1">Uncharacterized protein</fullName>
    </submittedName>
</protein>
<evidence type="ECO:0000313" key="2">
    <source>
        <dbReference type="Proteomes" id="UP001233999"/>
    </source>
</evidence>
<reference evidence="1" key="2">
    <citation type="submission" date="2023-05" db="EMBL/GenBank/DDBJ databases">
        <authorList>
            <person name="Fouks B."/>
        </authorList>
    </citation>
    <scope>NUCLEOTIDE SEQUENCE</scope>
    <source>
        <strain evidence="1">Stay&amp;Tobe</strain>
        <tissue evidence="1">Testes</tissue>
    </source>
</reference>
<reference evidence="1" key="1">
    <citation type="journal article" date="2023" name="IScience">
        <title>Live-bearing cockroach genome reveals convergent evolutionary mechanisms linked to viviparity in insects and beyond.</title>
        <authorList>
            <person name="Fouks B."/>
            <person name="Harrison M.C."/>
            <person name="Mikhailova A.A."/>
            <person name="Marchal E."/>
            <person name="English S."/>
            <person name="Carruthers M."/>
            <person name="Jennings E.C."/>
            <person name="Chiamaka E.L."/>
            <person name="Frigard R.A."/>
            <person name="Pippel M."/>
            <person name="Attardo G.M."/>
            <person name="Benoit J.B."/>
            <person name="Bornberg-Bauer E."/>
            <person name="Tobe S.S."/>
        </authorList>
    </citation>
    <scope>NUCLEOTIDE SEQUENCE</scope>
    <source>
        <strain evidence="1">Stay&amp;Tobe</strain>
    </source>
</reference>
<gene>
    <name evidence="1" type="ORF">L9F63_015506</name>
</gene>
<feature type="non-terminal residue" evidence="1">
    <location>
        <position position="1"/>
    </location>
</feature>
<feature type="non-terminal residue" evidence="1">
    <location>
        <position position="53"/>
    </location>
</feature>
<name>A0AAD8A610_DIPPU</name>
<dbReference type="EMBL" id="JASPKZ010003802">
    <property type="protein sequence ID" value="KAJ9592815.1"/>
    <property type="molecule type" value="Genomic_DNA"/>
</dbReference>
<comment type="caution">
    <text evidence="1">The sequence shown here is derived from an EMBL/GenBank/DDBJ whole genome shotgun (WGS) entry which is preliminary data.</text>
</comment>
<accession>A0AAD8A610</accession>
<dbReference type="AlphaFoldDB" id="A0AAD8A610"/>
<keyword evidence="2" id="KW-1185">Reference proteome</keyword>
<evidence type="ECO:0000313" key="1">
    <source>
        <dbReference type="EMBL" id="KAJ9592815.1"/>
    </source>
</evidence>